<dbReference type="InterPro" id="IPR058851">
    <property type="entry name" value="CALS1_helical"/>
</dbReference>
<feature type="transmembrane region" description="Helical" evidence="14">
    <location>
        <begin position="1755"/>
        <end position="1776"/>
    </location>
</feature>
<sequence>MARAAANWERLVRAALRGERLAGAFGVPVTGIAGNVPSSLGNNVHIDEVLRAADEIQDEDPTVARILCEHAYTLAQNLDPNSEGRGVLQFKTGLMSVIRQKLAKREGGAIDRSQDVAKLQEFYKLYREKHKVDELCEDEMKLRESAVFSGNLGELERKTLKRKKVLATLKVLWSVIEEITREISPEDADKLISEEMKRVIQKDAERTEDVVAYNIIPLDALSTTNAIVNFPEVRAAISALQYHRELPRLPATFSVPDARNSDMLDLLHCVFGFQKDNVTNQREHVVHLLANEQSRLGKLPGNEPKIDEGAVHVVFSKALDNYIKWCNYLPLPPVWNNTESLMKEKKLLYVCLYYLIWGEAANLARELEEIIRRQTAEPAKSCISNGGVSFLDQVISPIYEIIAAEAANNDNGRAPHSAWRNYDDFNEFFWSPKCFQLGWPWNISNPFFSKPSRKEKGLMIIAFNGRKFDTTTVLILLSLGPTYVIMKFIESTLDIWMMYGAYSTSRGSAITRGLEHQSPGDDTYPLLYVKAFQDGTNSATFKIYVFVISAYVGAKIIIGLLMSVPCCHGLTGHCYRWSVVRLAKWMHQIEPLVEPTRDIIRFKLSEYAWHDFISKNNHNAVTILSLWAPVIYLLDIHVFYTVMSAICGFLLGARDRLGEIRSVEAVHRFFEKFPEAFMDKLHVAVPKRKQLLSSSQHSELNKFDASKFAPFWNEIVRNMREEDYINNTELDLLLMPKNNGSLPIVQWPLFLLASKVFLAKDIAIDCKDSQEELWLRISKDEYMQYAVVECYHSIHYILTSILDKEGRLWVERIYVGIRESISKRNIQSDLHFSRLPNVIAKLVAVAGILKETESADLRKGAINAIQDLYEVVHHEVLSVDMSGNIDEWEQIKQARAEGRLFNNLKWPTDSGLKDLIKRLYSLLTIKESAANVPKNLEARRRLEFFTNSLFMQMPVARPVSEMLSFSVFTPYYSETVLYSKDELQKRNEDGISTLFYLQKIYPDEWKNFLARINRDENTTDSELFSSPNDMMELRLWASYRGQTLARTVRGMMYYRKALMLQSYLEKLQSEDIESAFATTGLGLSDMHFELSPEARAQADLKFTYVVTCQIYGVQKGERKPEAADIALLMQRNEALRVAYVDIVESVKNGKPSTEYYSKLVKADIHGNDKEIYSIKLPGNFKLGEGKPENQNHAIIFTRGNAVQTIDMNQDNYFEEALKMRNLLEEFYQEHGKHKPSILGVREHVFTGRVRMHYGHPDVFDRIFHITRGGISKASRVINISEDIYAGFNSTLRLGNITHHEYIQVGKGRDVGLNQIALFEGKVAGGNGEQVLSRDIYRLGQLFDFFRMLSFYVTTIGFYFCTMLTVWTVYIFLYGKTYLALSGVGELIRSRADILQNTALNAALNTQFLFQIGVFTAIPMILGFILEFGVLTLYLPMLFLLSNIFCLEKCIFTFECVTQAFVSFITMQFQLCSLFFTFSLGTRTHYFGRTILHGGAKYRATGRGFVVRHIKFAENYRLYSRSHFVKGLEVALLLVIFLAYGFNDGGAVGYILLSISSWFMAVSWLFAPYIFNPSGFEWQKVVEDFRDWTNWLFYRGGIGVKGEESWEAWWDEELAHIHNVGGRILETVLSLRFFIFQYGVVYHMDASGSSKALLIYWISWAVLGGLFVLLLVFGLNPKAMVHFQLFLRLIKSIALLMVLAGLVVAVVFTSLSVSDVFAAILAFVPTGWGVLSIAVAWKPIVKKLGLWKTVRSLARLYDAGTGMIIFVPIAIFSWFPFISTFQTRLLFNQAFSRGLEISLILAGNNPNAGV</sequence>
<evidence type="ECO:0000256" key="13">
    <source>
        <dbReference type="ARBA" id="ARBA00047777"/>
    </source>
</evidence>
<dbReference type="PANTHER" id="PTHR12741">
    <property type="entry name" value="LYST-INTERACTING PROTEIN LIP5 DOPAMINE RESPONSIVE PROTEIN DRG-1"/>
    <property type="match status" value="1"/>
</dbReference>
<evidence type="ECO:0000256" key="7">
    <source>
        <dbReference type="ARBA" id="ARBA00022692"/>
    </source>
</evidence>
<proteinExistence type="inferred from homology"/>
<organism evidence="16">
    <name type="scientific">Oryza punctata</name>
    <name type="common">Red rice</name>
    <dbReference type="NCBI Taxonomy" id="4537"/>
    <lineage>
        <taxon>Eukaryota</taxon>
        <taxon>Viridiplantae</taxon>
        <taxon>Streptophyta</taxon>
        <taxon>Embryophyta</taxon>
        <taxon>Tracheophyta</taxon>
        <taxon>Spermatophyta</taxon>
        <taxon>Magnoliopsida</taxon>
        <taxon>Liliopsida</taxon>
        <taxon>Poales</taxon>
        <taxon>Poaceae</taxon>
        <taxon>BOP clade</taxon>
        <taxon>Oryzoideae</taxon>
        <taxon>Oryzeae</taxon>
        <taxon>Oryzinae</taxon>
        <taxon>Oryza</taxon>
    </lineage>
</organism>
<keyword evidence="9 14" id="KW-1133">Transmembrane helix</keyword>
<comment type="catalytic activity">
    <reaction evidence="13">
        <text>[(1-&gt;3)-beta-D-glucosyl](n) + UDP-alpha-D-glucose = [(1-&gt;3)-beta-D-glucosyl](n+1) + UDP + H(+)</text>
        <dbReference type="Rhea" id="RHEA:21476"/>
        <dbReference type="Rhea" id="RHEA-COMP:11146"/>
        <dbReference type="Rhea" id="RHEA-COMP:14303"/>
        <dbReference type="ChEBI" id="CHEBI:15378"/>
        <dbReference type="ChEBI" id="CHEBI:37671"/>
        <dbReference type="ChEBI" id="CHEBI:58223"/>
        <dbReference type="ChEBI" id="CHEBI:58885"/>
        <dbReference type="EC" id="2.4.1.34"/>
    </reaction>
</comment>
<dbReference type="EnsemblPlants" id="OPUNC03G01420.1">
    <property type="protein sequence ID" value="OPUNC03G01420.1"/>
    <property type="gene ID" value="OPUNC03G01420"/>
</dbReference>
<dbReference type="GO" id="GO:0000148">
    <property type="term" value="C:1,3-beta-D-glucan synthase complex"/>
    <property type="evidence" value="ECO:0007669"/>
    <property type="project" value="InterPro"/>
</dbReference>
<feature type="transmembrane region" description="Helical" evidence="14">
    <location>
        <begin position="1653"/>
        <end position="1672"/>
    </location>
</feature>
<dbReference type="Pfam" id="PF02364">
    <property type="entry name" value="Glucan_synthase"/>
    <property type="match status" value="1"/>
</dbReference>
<feature type="transmembrane region" description="Helical" evidence="14">
    <location>
        <begin position="1684"/>
        <end position="1709"/>
    </location>
</feature>
<dbReference type="SMART" id="SM01205">
    <property type="entry name" value="FKS1_dom1"/>
    <property type="match status" value="1"/>
</dbReference>
<keyword evidence="6" id="KW-0808">Transferase</keyword>
<evidence type="ECO:0000259" key="15">
    <source>
        <dbReference type="SMART" id="SM01205"/>
    </source>
</evidence>
<keyword evidence="10 14" id="KW-0472">Membrane</keyword>
<dbReference type="Gene3D" id="1.25.40.270">
    <property type="entry name" value="Vacuolar protein sorting-associated protein vta1"/>
    <property type="match status" value="1"/>
</dbReference>
<dbReference type="eggNOG" id="KOG0916">
    <property type="taxonomic scope" value="Eukaryota"/>
</dbReference>
<feature type="domain" description="1,3-beta-glucan synthase component FKS1-like" evidence="15">
    <location>
        <begin position="344"/>
        <end position="442"/>
    </location>
</feature>
<evidence type="ECO:0000313" key="17">
    <source>
        <dbReference type="Proteomes" id="UP000026962"/>
    </source>
</evidence>
<feature type="transmembrane region" description="Helical" evidence="14">
    <location>
        <begin position="1715"/>
        <end position="1735"/>
    </location>
</feature>
<evidence type="ECO:0000256" key="1">
    <source>
        <dbReference type="ARBA" id="ARBA00004651"/>
    </source>
</evidence>
<evidence type="ECO:0000256" key="9">
    <source>
        <dbReference type="ARBA" id="ARBA00022989"/>
    </source>
</evidence>
<feature type="transmembrane region" description="Helical" evidence="14">
    <location>
        <begin position="1432"/>
        <end position="1453"/>
    </location>
</feature>
<name>A0A0E0K805_ORYPU</name>
<evidence type="ECO:0000256" key="12">
    <source>
        <dbReference type="ARBA" id="ARBA00032165"/>
    </source>
</evidence>
<protein>
    <recommendedName>
        <fullName evidence="12">1,3-beta-glucan synthase</fullName>
        <ecNumber evidence="3">2.4.1.34</ecNumber>
    </recommendedName>
    <alternativeName>
        <fullName evidence="12">1,3-beta-glucan synthase</fullName>
    </alternativeName>
</protein>
<dbReference type="STRING" id="4537.A0A0E0K805"/>
<dbReference type="Pfam" id="PF14288">
    <property type="entry name" value="FKS1_dom1"/>
    <property type="match status" value="1"/>
</dbReference>
<keyword evidence="4" id="KW-1003">Cell membrane</keyword>
<evidence type="ECO:0000313" key="16">
    <source>
        <dbReference type="EnsemblPlants" id="OPUNC03G01420.1"/>
    </source>
</evidence>
<feature type="transmembrane region" description="Helical" evidence="14">
    <location>
        <begin position="1348"/>
        <end position="1372"/>
    </location>
</feature>
<comment type="similarity">
    <text evidence="2">Belongs to the glycosyltransferase 48 family.</text>
</comment>
<evidence type="ECO:0000256" key="14">
    <source>
        <dbReference type="SAM" id="Phobius"/>
    </source>
</evidence>
<feature type="transmembrane region" description="Helical" evidence="14">
    <location>
        <begin position="1547"/>
        <end position="1570"/>
    </location>
</feature>
<keyword evidence="17" id="KW-1185">Reference proteome</keyword>
<dbReference type="InterPro" id="IPR026899">
    <property type="entry name" value="FKS1-like_dom1"/>
</dbReference>
<accession>A0A0E0K805</accession>
<dbReference type="Pfam" id="PF25968">
    <property type="entry name" value="CALS1"/>
    <property type="match status" value="1"/>
</dbReference>
<keyword evidence="7 14" id="KW-0812">Transmembrane</keyword>
<dbReference type="Proteomes" id="UP000026962">
    <property type="component" value="Chromosome 3"/>
</dbReference>
<dbReference type="OMA" id="LAKFKTW"/>
<keyword evidence="8" id="KW-0133">Cell shape</keyword>
<dbReference type="GO" id="GO:0006075">
    <property type="term" value="P:(1-&gt;3)-beta-D-glucan biosynthetic process"/>
    <property type="evidence" value="ECO:0007669"/>
    <property type="project" value="InterPro"/>
</dbReference>
<keyword evidence="5" id="KW-0328">Glycosyltransferase</keyword>
<dbReference type="GO" id="GO:0005886">
    <property type="term" value="C:plasma membrane"/>
    <property type="evidence" value="ECO:0007669"/>
    <property type="project" value="UniProtKB-SubCell"/>
</dbReference>
<dbReference type="GO" id="GO:0008360">
    <property type="term" value="P:regulation of cell shape"/>
    <property type="evidence" value="ECO:0007669"/>
    <property type="project" value="UniProtKB-KW"/>
</dbReference>
<evidence type="ECO:0000256" key="4">
    <source>
        <dbReference type="ARBA" id="ARBA00022475"/>
    </source>
</evidence>
<dbReference type="Gramene" id="OPUNC03G01420.1">
    <property type="protein sequence ID" value="OPUNC03G01420.1"/>
    <property type="gene ID" value="OPUNC03G01420"/>
</dbReference>
<feature type="transmembrane region" description="Helical" evidence="14">
    <location>
        <begin position="1407"/>
        <end position="1425"/>
    </location>
</feature>
<comment type="subcellular location">
    <subcellularLocation>
        <location evidence="1">Cell membrane</location>
        <topology evidence="1">Multi-pass membrane protein</topology>
    </subcellularLocation>
</comment>
<dbReference type="GO" id="GO:0003843">
    <property type="term" value="F:1,3-beta-D-glucan synthase activity"/>
    <property type="evidence" value="ECO:0007669"/>
    <property type="project" value="UniProtKB-EC"/>
</dbReference>
<evidence type="ECO:0000256" key="8">
    <source>
        <dbReference type="ARBA" id="ARBA00022960"/>
    </source>
</evidence>
<dbReference type="InterPro" id="IPR003440">
    <property type="entry name" value="Glyco_trans_48_dom"/>
</dbReference>
<evidence type="ECO:0000256" key="2">
    <source>
        <dbReference type="ARBA" id="ARBA00009040"/>
    </source>
</evidence>
<evidence type="ECO:0000256" key="3">
    <source>
        <dbReference type="ARBA" id="ARBA00012589"/>
    </source>
</evidence>
<dbReference type="InterPro" id="IPR023175">
    <property type="entry name" value="Vta1/CALS_N_sf"/>
</dbReference>
<evidence type="ECO:0000256" key="5">
    <source>
        <dbReference type="ARBA" id="ARBA00022676"/>
    </source>
</evidence>
<feature type="transmembrane region" description="Helical" evidence="14">
    <location>
        <begin position="1459"/>
        <end position="1479"/>
    </location>
</feature>
<evidence type="ECO:0000256" key="11">
    <source>
        <dbReference type="ARBA" id="ARBA00023316"/>
    </source>
</evidence>
<evidence type="ECO:0000256" key="10">
    <source>
        <dbReference type="ARBA" id="ARBA00023136"/>
    </source>
</evidence>
<evidence type="ECO:0000256" key="6">
    <source>
        <dbReference type="ARBA" id="ARBA00022679"/>
    </source>
</evidence>
<reference evidence="16" key="2">
    <citation type="submission" date="2018-05" db="EMBL/GenBank/DDBJ databases">
        <title>OpunRS2 (Oryza punctata Reference Sequence Version 2).</title>
        <authorList>
            <person name="Zhang J."/>
            <person name="Kudrna D."/>
            <person name="Lee S."/>
            <person name="Talag J."/>
            <person name="Welchert J."/>
            <person name="Wing R.A."/>
        </authorList>
    </citation>
    <scope>NUCLEOTIDE SEQUENCE [LARGE SCALE GENOMIC DNA]</scope>
</reference>
<dbReference type="PANTHER" id="PTHR12741:SF47">
    <property type="entry name" value="CALLOSE SYNTHASE 9"/>
    <property type="match status" value="1"/>
</dbReference>
<dbReference type="EC" id="2.4.1.34" evidence="3"/>
<reference evidence="16" key="1">
    <citation type="submission" date="2015-04" db="UniProtKB">
        <authorList>
            <consortium name="EnsemblPlants"/>
        </authorList>
    </citation>
    <scope>IDENTIFICATION</scope>
</reference>
<feature type="transmembrane region" description="Helical" evidence="14">
    <location>
        <begin position="1523"/>
        <end position="1541"/>
    </location>
</feature>
<keyword evidence="11" id="KW-0961">Cell wall biogenesis/degradation</keyword>